<dbReference type="PANTHER" id="PTHR12110">
    <property type="entry name" value="HYDROXYPYRUVATE ISOMERASE"/>
    <property type="match status" value="1"/>
</dbReference>
<dbReference type="InterPro" id="IPR013022">
    <property type="entry name" value="Xyl_isomerase-like_TIM-brl"/>
</dbReference>
<name>A0A6P1W4D7_9BACT</name>
<feature type="domain" description="Xylose isomerase-like TIM barrel" evidence="1">
    <location>
        <begin position="57"/>
        <end position="269"/>
    </location>
</feature>
<evidence type="ECO:0000259" key="1">
    <source>
        <dbReference type="Pfam" id="PF01261"/>
    </source>
</evidence>
<dbReference type="PANTHER" id="PTHR12110:SF41">
    <property type="entry name" value="INOSOSE DEHYDRATASE"/>
    <property type="match status" value="1"/>
</dbReference>
<dbReference type="RefSeq" id="WP_162389272.1">
    <property type="nucleotide sequence ID" value="NZ_CP045997.1"/>
</dbReference>
<reference evidence="2 3" key="1">
    <citation type="submission" date="2019-11" db="EMBL/GenBank/DDBJ databases">
        <title>Spirosoma endbachense sp. nov., isolated from a natural salt meadow.</title>
        <authorList>
            <person name="Rojas J."/>
            <person name="Ambika Manirajan B."/>
            <person name="Ratering S."/>
            <person name="Suarez C."/>
            <person name="Geissler-Plaum R."/>
            <person name="Schnell S."/>
        </authorList>
    </citation>
    <scope>NUCLEOTIDE SEQUENCE [LARGE SCALE GENOMIC DNA]</scope>
    <source>
        <strain evidence="2 3">I-24</strain>
    </source>
</reference>
<dbReference type="InterPro" id="IPR036237">
    <property type="entry name" value="Xyl_isomerase-like_sf"/>
</dbReference>
<dbReference type="Proteomes" id="UP000464577">
    <property type="component" value="Chromosome"/>
</dbReference>
<sequence length="295" mass="33078">MNGSQKVSRKDFLKTSALAMAAVLTPGLDVFAKPAKTVGLQLYTLRDLLPKDVEGTLKKVAEIGYKEVELFGYSDGKFFGKTPAQFSALLKSLGLSAPSGHYTTGNTMPNAKGTLKKDWKRAVDDAATLGQKYMVCAYLFPEERKMDDYKRHVDLFNKSAELCKASGIQFAYHNHDFEFKPMGGQLPYDLILKGTDPNLVKMELDLYWASFAGQDPVALFKKHPGRFPLWHIKDMAKTKEREFAEVGLGSINFQRIFDAKKTAGLTHYFVEQDICKRPPLESIAISYRNLTKISV</sequence>
<dbReference type="PROSITE" id="PS51318">
    <property type="entry name" value="TAT"/>
    <property type="match status" value="1"/>
</dbReference>
<organism evidence="2 3">
    <name type="scientific">Spirosoma endbachense</name>
    <dbReference type="NCBI Taxonomy" id="2666025"/>
    <lineage>
        <taxon>Bacteria</taxon>
        <taxon>Pseudomonadati</taxon>
        <taxon>Bacteroidota</taxon>
        <taxon>Cytophagia</taxon>
        <taxon>Cytophagales</taxon>
        <taxon>Cytophagaceae</taxon>
        <taxon>Spirosoma</taxon>
    </lineage>
</organism>
<dbReference type="AlphaFoldDB" id="A0A6P1W4D7"/>
<evidence type="ECO:0000313" key="2">
    <source>
        <dbReference type="EMBL" id="QHV98867.1"/>
    </source>
</evidence>
<gene>
    <name evidence="2" type="ORF">GJR95_29375</name>
</gene>
<evidence type="ECO:0000313" key="3">
    <source>
        <dbReference type="Proteomes" id="UP000464577"/>
    </source>
</evidence>
<protein>
    <submittedName>
        <fullName evidence="2">TIM barrel protein</fullName>
    </submittedName>
</protein>
<dbReference type="SUPFAM" id="SSF51658">
    <property type="entry name" value="Xylose isomerase-like"/>
    <property type="match status" value="1"/>
</dbReference>
<keyword evidence="3" id="KW-1185">Reference proteome</keyword>
<dbReference type="EMBL" id="CP045997">
    <property type="protein sequence ID" value="QHV98867.1"/>
    <property type="molecule type" value="Genomic_DNA"/>
</dbReference>
<dbReference type="Pfam" id="PF01261">
    <property type="entry name" value="AP_endonuc_2"/>
    <property type="match status" value="1"/>
</dbReference>
<dbReference type="Gene3D" id="3.20.20.150">
    <property type="entry name" value="Divalent-metal-dependent TIM barrel enzymes"/>
    <property type="match status" value="1"/>
</dbReference>
<dbReference type="InterPro" id="IPR006311">
    <property type="entry name" value="TAT_signal"/>
</dbReference>
<accession>A0A6P1W4D7</accession>
<dbReference type="InterPro" id="IPR050312">
    <property type="entry name" value="IolE/XylAMocC-like"/>
</dbReference>
<proteinExistence type="predicted"/>
<dbReference type="KEGG" id="senf:GJR95_29375"/>